<dbReference type="RefSeq" id="WP_245614190.1">
    <property type="nucleotide sequence ID" value="NZ_CCVW01000001.1"/>
</dbReference>
<keyword evidence="3" id="KW-1185">Reference proteome</keyword>
<dbReference type="Proteomes" id="UP000044071">
    <property type="component" value="Unassembled WGS sequence"/>
</dbReference>
<gene>
    <name evidence="2" type="ORF">BN59_01099</name>
</gene>
<reference evidence="2 3" key="1">
    <citation type="submission" date="2014-06" db="EMBL/GenBank/DDBJ databases">
        <authorList>
            <person name="Urmite Genomes Urmite Genomes"/>
        </authorList>
    </citation>
    <scope>NUCLEOTIDE SEQUENCE [LARGE SCALE GENOMIC DNA]</scope>
</reference>
<name>A0A078KYK7_9GAMM</name>
<protein>
    <submittedName>
        <fullName evidence="2">Uncharacterized protein</fullName>
    </submittedName>
</protein>
<sequence length="157" mass="17224">MTPAKDLPMVIEKSQDEIEQIIASVHSSNLSEGTKLFVIGCINLASWIPRVLVEHKITVSNLKRLIFGKGDKATKQQDNSLKKEQNNTAPEEPAPSTSNDESHEPKAPKGHGRLPHTAYNNAVEHHITLEQLSAGQLCPFDCGGRLYRIAPGIIVNI</sequence>
<organism evidence="2 3">
    <name type="scientific">Legionella massiliensis</name>
    <dbReference type="NCBI Taxonomy" id="1034943"/>
    <lineage>
        <taxon>Bacteria</taxon>
        <taxon>Pseudomonadati</taxon>
        <taxon>Pseudomonadota</taxon>
        <taxon>Gammaproteobacteria</taxon>
        <taxon>Legionellales</taxon>
        <taxon>Legionellaceae</taxon>
        <taxon>Legionella</taxon>
    </lineage>
</organism>
<dbReference type="AlphaFoldDB" id="A0A078KYK7"/>
<evidence type="ECO:0000256" key="1">
    <source>
        <dbReference type="SAM" id="MobiDB-lite"/>
    </source>
</evidence>
<evidence type="ECO:0000313" key="2">
    <source>
        <dbReference type="EMBL" id="CDZ76823.1"/>
    </source>
</evidence>
<feature type="region of interest" description="Disordered" evidence="1">
    <location>
        <begin position="72"/>
        <end position="116"/>
    </location>
</feature>
<accession>A0A078KYK7</accession>
<dbReference type="EMBL" id="CCSB01000001">
    <property type="protein sequence ID" value="CDZ76823.1"/>
    <property type="molecule type" value="Genomic_DNA"/>
</dbReference>
<feature type="compositionally biased region" description="Basic and acidic residues" evidence="1">
    <location>
        <begin position="72"/>
        <end position="85"/>
    </location>
</feature>
<proteinExistence type="predicted"/>
<evidence type="ECO:0000313" key="3">
    <source>
        <dbReference type="Proteomes" id="UP000044071"/>
    </source>
</evidence>